<feature type="region of interest" description="Disordered" evidence="1">
    <location>
        <begin position="1"/>
        <end position="27"/>
    </location>
</feature>
<feature type="compositionally biased region" description="Polar residues" evidence="1">
    <location>
        <begin position="9"/>
        <end position="19"/>
    </location>
</feature>
<accession>A0A5B7ER38</accession>
<name>A0A5B7ER38_PORTR</name>
<keyword evidence="3" id="KW-1185">Reference proteome</keyword>
<reference evidence="2 3" key="1">
    <citation type="submission" date="2019-05" db="EMBL/GenBank/DDBJ databases">
        <title>Another draft genome of Portunus trituberculatus and its Hox gene families provides insights of decapod evolution.</title>
        <authorList>
            <person name="Jeong J.-H."/>
            <person name="Song I."/>
            <person name="Kim S."/>
            <person name="Choi T."/>
            <person name="Kim D."/>
            <person name="Ryu S."/>
            <person name="Kim W."/>
        </authorList>
    </citation>
    <scope>NUCLEOTIDE SEQUENCE [LARGE SCALE GENOMIC DNA]</scope>
    <source>
        <tissue evidence="2">Muscle</tissue>
    </source>
</reference>
<dbReference type="EMBL" id="VSRR010003323">
    <property type="protein sequence ID" value="MPC35676.1"/>
    <property type="molecule type" value="Genomic_DNA"/>
</dbReference>
<dbReference type="AlphaFoldDB" id="A0A5B7ER38"/>
<organism evidence="2 3">
    <name type="scientific">Portunus trituberculatus</name>
    <name type="common">Swimming crab</name>
    <name type="synonym">Neptunus trituberculatus</name>
    <dbReference type="NCBI Taxonomy" id="210409"/>
    <lineage>
        <taxon>Eukaryota</taxon>
        <taxon>Metazoa</taxon>
        <taxon>Ecdysozoa</taxon>
        <taxon>Arthropoda</taxon>
        <taxon>Crustacea</taxon>
        <taxon>Multicrustacea</taxon>
        <taxon>Malacostraca</taxon>
        <taxon>Eumalacostraca</taxon>
        <taxon>Eucarida</taxon>
        <taxon>Decapoda</taxon>
        <taxon>Pleocyemata</taxon>
        <taxon>Brachyura</taxon>
        <taxon>Eubrachyura</taxon>
        <taxon>Portunoidea</taxon>
        <taxon>Portunidae</taxon>
        <taxon>Portuninae</taxon>
        <taxon>Portunus</taxon>
    </lineage>
</organism>
<protein>
    <submittedName>
        <fullName evidence="2">Uncharacterized protein</fullName>
    </submittedName>
</protein>
<evidence type="ECO:0000313" key="3">
    <source>
        <dbReference type="Proteomes" id="UP000324222"/>
    </source>
</evidence>
<sequence>MCIIKSRGGNKSTFQSHRNASPPGSSHPLLPLAGTSALQFLIGHWLQNLSSHWSLRILGHGTEKEYKTLLRDFSSPQPT</sequence>
<comment type="caution">
    <text evidence="2">The sequence shown here is derived from an EMBL/GenBank/DDBJ whole genome shotgun (WGS) entry which is preliminary data.</text>
</comment>
<proteinExistence type="predicted"/>
<evidence type="ECO:0000256" key="1">
    <source>
        <dbReference type="SAM" id="MobiDB-lite"/>
    </source>
</evidence>
<evidence type="ECO:0000313" key="2">
    <source>
        <dbReference type="EMBL" id="MPC35676.1"/>
    </source>
</evidence>
<gene>
    <name evidence="2" type="ORF">E2C01_029105</name>
</gene>
<dbReference type="Proteomes" id="UP000324222">
    <property type="component" value="Unassembled WGS sequence"/>
</dbReference>